<keyword evidence="2" id="KW-1185">Reference proteome</keyword>
<name>A0ABY8H393_9MICC</name>
<evidence type="ECO:0000313" key="2">
    <source>
        <dbReference type="Proteomes" id="UP001219037"/>
    </source>
</evidence>
<evidence type="ECO:0008006" key="3">
    <source>
        <dbReference type="Google" id="ProtNLM"/>
    </source>
</evidence>
<dbReference type="Proteomes" id="UP001219037">
    <property type="component" value="Chromosome"/>
</dbReference>
<dbReference type="EMBL" id="CP121252">
    <property type="protein sequence ID" value="WFP15314.1"/>
    <property type="molecule type" value="Genomic_DNA"/>
</dbReference>
<protein>
    <recommendedName>
        <fullName evidence="3">Acetone carboxylase</fullName>
    </recommendedName>
</protein>
<proteinExistence type="predicted"/>
<accession>A0ABY8H393</accession>
<reference evidence="1 2" key="1">
    <citation type="submission" date="2023-04" db="EMBL/GenBank/DDBJ databases">
        <title>Funneling lignin-derived compounds into biodiesel using alkali-halophilic Citricoccus sp. P2.</title>
        <authorList>
            <person name="Luo C.-B."/>
        </authorList>
    </citation>
    <scope>NUCLEOTIDE SEQUENCE [LARGE SCALE GENOMIC DNA]</scope>
    <source>
        <strain evidence="1 2">P2</strain>
    </source>
</reference>
<gene>
    <name evidence="1" type="ORF">P8192_07700</name>
</gene>
<sequence>MTQPGPQIDLLGGLLGSSPEAWQQPEEVAPQCSRRGCAEAAHWKVLWNNPRIHTPERRKVWLACHEHREWLCEYLVSRGLFKSCEPLTETT</sequence>
<evidence type="ECO:0000313" key="1">
    <source>
        <dbReference type="EMBL" id="WFP15314.1"/>
    </source>
</evidence>
<organism evidence="1 2">
    <name type="scientific">Citricoccus muralis</name>
    <dbReference type="NCBI Taxonomy" id="169134"/>
    <lineage>
        <taxon>Bacteria</taxon>
        <taxon>Bacillati</taxon>
        <taxon>Actinomycetota</taxon>
        <taxon>Actinomycetes</taxon>
        <taxon>Micrococcales</taxon>
        <taxon>Micrococcaceae</taxon>
        <taxon>Citricoccus</taxon>
    </lineage>
</organism>